<sequence>MKYSQQSTIKKSFIVSLLSIAITGCSGQESAPLLYEVITQDFIVNVPAKGELFAAKATVINAPMSRQGPQNISWLAPEFSRVKKGDVIARFDGEAMEIQSKDRQNELSITEQEIIEKTGMLNQALNSINKDIGMVGQEKSFAENFSINDDQIRSKLDILDSLQNTQYLGSKEEYLYWKNDSFSTSSAGDMGLLEMKQAQSKSKLKQLSEGLAKLEVKAPHDGLLAYKANWRGEKPREGQSLWPGQKIAELPDISNMKVKLFVLESEAINLAVDKSVTFSLNAYADKPFKGKIETVAPFPTSIKRGDPQKYFEVIVILAEQNSELFVPGRKLEANIEIIATRQKIIIPLQSVFVEAKQTFVYLYKNGDYTSVPVTLGQASLSHVEVLSGLKVGQKIALTDKEHS</sequence>
<proteinExistence type="predicted"/>
<dbReference type="OrthoDB" id="5752864at2"/>
<evidence type="ECO:0000313" key="4">
    <source>
        <dbReference type="EMBL" id="TWX66444.1"/>
    </source>
</evidence>
<dbReference type="InterPro" id="IPR050465">
    <property type="entry name" value="UPF0194_transport"/>
</dbReference>
<dbReference type="GO" id="GO:0030313">
    <property type="term" value="C:cell envelope"/>
    <property type="evidence" value="ECO:0007669"/>
    <property type="project" value="UniProtKB-SubCell"/>
</dbReference>
<dbReference type="PANTHER" id="PTHR32347:SF23">
    <property type="entry name" value="BLL5650 PROTEIN"/>
    <property type="match status" value="1"/>
</dbReference>
<evidence type="ECO:0000313" key="6">
    <source>
        <dbReference type="Proteomes" id="UP000321917"/>
    </source>
</evidence>
<comment type="caution">
    <text evidence="4">The sequence shown here is derived from an EMBL/GenBank/DDBJ whole genome shotgun (WGS) entry which is preliminary data.</text>
</comment>
<keyword evidence="2" id="KW-0175">Coiled coil</keyword>
<dbReference type="Gene3D" id="2.40.30.170">
    <property type="match status" value="1"/>
</dbReference>
<dbReference type="Proteomes" id="UP000321525">
    <property type="component" value="Unassembled WGS sequence"/>
</dbReference>
<dbReference type="EMBL" id="VOLR01000006">
    <property type="protein sequence ID" value="TWX61206.1"/>
    <property type="molecule type" value="Genomic_DNA"/>
</dbReference>
<dbReference type="Proteomes" id="UP000321917">
    <property type="component" value="Unassembled WGS sequence"/>
</dbReference>
<dbReference type="PANTHER" id="PTHR32347">
    <property type="entry name" value="EFFLUX SYSTEM COMPONENT YKNX-RELATED"/>
    <property type="match status" value="1"/>
</dbReference>
<keyword evidence="5" id="KW-1185">Reference proteome</keyword>
<accession>A0A5C6QBH0</accession>
<comment type="subcellular location">
    <subcellularLocation>
        <location evidence="1">Cell envelope</location>
    </subcellularLocation>
</comment>
<dbReference type="RefSeq" id="WP_146798762.1">
    <property type="nucleotide sequence ID" value="NZ_VOLP01000007.1"/>
</dbReference>
<dbReference type="AlphaFoldDB" id="A0A5C6QBH0"/>
<gene>
    <name evidence="3" type="ORF">ESZ26_05535</name>
    <name evidence="4" type="ORF">ESZ27_10480</name>
</gene>
<name>A0A5C6QBH0_9GAMM</name>
<evidence type="ECO:0000313" key="3">
    <source>
        <dbReference type="EMBL" id="TWX61206.1"/>
    </source>
</evidence>
<reference evidence="4 6" key="1">
    <citation type="submission" date="2019-07" db="EMBL/GenBank/DDBJ databases">
        <title>Genomes of sea-ice associated Colwellia species.</title>
        <authorList>
            <person name="Bowman J.P."/>
        </authorList>
    </citation>
    <scope>NUCLEOTIDE SEQUENCE [LARGE SCALE GENOMIC DNA]</scope>
    <source>
        <strain evidence="3 5">ACAM 607</strain>
        <strain evidence="4 6">IC036</strain>
    </source>
</reference>
<dbReference type="Gene3D" id="2.40.420.20">
    <property type="match status" value="1"/>
</dbReference>
<evidence type="ECO:0000256" key="2">
    <source>
        <dbReference type="ARBA" id="ARBA00023054"/>
    </source>
</evidence>
<protein>
    <submittedName>
        <fullName evidence="4">Efflux RND transporter periplasmic adaptor subunit</fullName>
    </submittedName>
</protein>
<dbReference type="EMBL" id="VOLQ01000018">
    <property type="protein sequence ID" value="TWX66444.1"/>
    <property type="molecule type" value="Genomic_DNA"/>
</dbReference>
<dbReference type="PROSITE" id="PS51257">
    <property type="entry name" value="PROKAR_LIPOPROTEIN"/>
    <property type="match status" value="1"/>
</dbReference>
<evidence type="ECO:0000313" key="5">
    <source>
        <dbReference type="Proteomes" id="UP000321525"/>
    </source>
</evidence>
<organism evidence="4 6">
    <name type="scientific">Colwellia hornerae</name>
    <dbReference type="NCBI Taxonomy" id="89402"/>
    <lineage>
        <taxon>Bacteria</taxon>
        <taxon>Pseudomonadati</taxon>
        <taxon>Pseudomonadota</taxon>
        <taxon>Gammaproteobacteria</taxon>
        <taxon>Alteromonadales</taxon>
        <taxon>Colwelliaceae</taxon>
        <taxon>Colwellia</taxon>
    </lineage>
</organism>
<evidence type="ECO:0000256" key="1">
    <source>
        <dbReference type="ARBA" id="ARBA00004196"/>
    </source>
</evidence>